<evidence type="ECO:0000256" key="1">
    <source>
        <dbReference type="SAM" id="SignalP"/>
    </source>
</evidence>
<dbReference type="EMBL" id="LR031874">
    <property type="protein sequence ID" value="VDD18769.1"/>
    <property type="molecule type" value="Genomic_DNA"/>
</dbReference>
<organism evidence="2">
    <name type="scientific">Brassica oleracea</name>
    <name type="common">Wild cabbage</name>
    <dbReference type="NCBI Taxonomy" id="3712"/>
    <lineage>
        <taxon>Eukaryota</taxon>
        <taxon>Viridiplantae</taxon>
        <taxon>Streptophyta</taxon>
        <taxon>Embryophyta</taxon>
        <taxon>Tracheophyta</taxon>
        <taxon>Spermatophyta</taxon>
        <taxon>Magnoliopsida</taxon>
        <taxon>eudicotyledons</taxon>
        <taxon>Gunneridae</taxon>
        <taxon>Pentapetalae</taxon>
        <taxon>rosids</taxon>
        <taxon>malvids</taxon>
        <taxon>Brassicales</taxon>
        <taxon>Brassicaceae</taxon>
        <taxon>Brassiceae</taxon>
        <taxon>Brassica</taxon>
    </lineage>
</organism>
<gene>
    <name evidence="2" type="ORF">BOLC2T06386H</name>
</gene>
<reference evidence="2" key="1">
    <citation type="submission" date="2018-11" db="EMBL/GenBank/DDBJ databases">
        <authorList>
            <consortium name="Genoscope - CEA"/>
            <person name="William W."/>
        </authorList>
    </citation>
    <scope>NUCLEOTIDE SEQUENCE</scope>
</reference>
<dbReference type="AlphaFoldDB" id="A0A3P6DI53"/>
<evidence type="ECO:0000313" key="2">
    <source>
        <dbReference type="EMBL" id="VDD18769.1"/>
    </source>
</evidence>
<protein>
    <submittedName>
        <fullName evidence="2">Uncharacterized protein</fullName>
    </submittedName>
</protein>
<feature type="signal peptide" evidence="1">
    <location>
        <begin position="1"/>
        <end position="19"/>
    </location>
</feature>
<accession>A0A3P6DI53</accession>
<keyword evidence="1" id="KW-0732">Signal</keyword>
<proteinExistence type="predicted"/>
<feature type="chain" id="PRO_5018093835" evidence="1">
    <location>
        <begin position="20"/>
        <end position="33"/>
    </location>
</feature>
<sequence length="33" mass="3822">MSSCRSFGMFFLRLLKILSLREMIVAKASSLVW</sequence>
<name>A0A3P6DI53_BRAOL</name>